<feature type="domain" description="CAAX prenyl protease 2/Lysostaphin resistance protein A-like" evidence="2">
    <location>
        <begin position="84"/>
        <end position="172"/>
    </location>
</feature>
<evidence type="ECO:0000313" key="3">
    <source>
        <dbReference type="EMBL" id="MDR7355361.1"/>
    </source>
</evidence>
<organism evidence="3 4">
    <name type="scientific">Corynebacterium felinum</name>
    <dbReference type="NCBI Taxonomy" id="131318"/>
    <lineage>
        <taxon>Bacteria</taxon>
        <taxon>Bacillati</taxon>
        <taxon>Actinomycetota</taxon>
        <taxon>Actinomycetes</taxon>
        <taxon>Mycobacteriales</taxon>
        <taxon>Corynebacteriaceae</taxon>
        <taxon>Corynebacterium</taxon>
    </lineage>
</organism>
<keyword evidence="3" id="KW-0378">Hydrolase</keyword>
<name>A0ABU2BAP1_9CORY</name>
<feature type="transmembrane region" description="Helical" evidence="1">
    <location>
        <begin position="42"/>
        <end position="62"/>
    </location>
</feature>
<comment type="caution">
    <text evidence="3">The sequence shown here is derived from an EMBL/GenBank/DDBJ whole genome shotgun (WGS) entry which is preliminary data.</text>
</comment>
<proteinExistence type="predicted"/>
<keyword evidence="1" id="KW-1133">Transmembrane helix</keyword>
<feature type="transmembrane region" description="Helical" evidence="1">
    <location>
        <begin position="74"/>
        <end position="92"/>
    </location>
</feature>
<evidence type="ECO:0000256" key="1">
    <source>
        <dbReference type="SAM" id="Phobius"/>
    </source>
</evidence>
<keyword evidence="4" id="KW-1185">Reference proteome</keyword>
<dbReference type="EMBL" id="JAVDYF010000001">
    <property type="protein sequence ID" value="MDR7355361.1"/>
    <property type="molecule type" value="Genomic_DNA"/>
</dbReference>
<feature type="transmembrane region" description="Helical" evidence="1">
    <location>
        <begin position="130"/>
        <end position="153"/>
    </location>
</feature>
<protein>
    <submittedName>
        <fullName evidence="3">Membrane protease YdiL (CAAX protease family)</fullName>
    </submittedName>
</protein>
<keyword evidence="3" id="KW-0645">Protease</keyword>
<dbReference type="GO" id="GO:0006508">
    <property type="term" value="P:proteolysis"/>
    <property type="evidence" value="ECO:0007669"/>
    <property type="project" value="UniProtKB-KW"/>
</dbReference>
<dbReference type="GO" id="GO:0008233">
    <property type="term" value="F:peptidase activity"/>
    <property type="evidence" value="ECO:0007669"/>
    <property type="project" value="UniProtKB-KW"/>
</dbReference>
<gene>
    <name evidence="3" type="ORF">J2S37_001899</name>
</gene>
<feature type="transmembrane region" description="Helical" evidence="1">
    <location>
        <begin position="104"/>
        <end position="124"/>
    </location>
</feature>
<dbReference type="RefSeq" id="WP_277105485.1">
    <property type="nucleotide sequence ID" value="NZ_BAAAJS010000078.1"/>
</dbReference>
<dbReference type="Proteomes" id="UP001183619">
    <property type="component" value="Unassembled WGS sequence"/>
</dbReference>
<reference evidence="3 4" key="1">
    <citation type="submission" date="2023-07" db="EMBL/GenBank/DDBJ databases">
        <title>Sequencing the genomes of 1000 actinobacteria strains.</title>
        <authorList>
            <person name="Klenk H.-P."/>
        </authorList>
    </citation>
    <scope>NUCLEOTIDE SEQUENCE [LARGE SCALE GENOMIC DNA]</scope>
    <source>
        <strain evidence="3 4">DSM 44508</strain>
    </source>
</reference>
<evidence type="ECO:0000313" key="4">
    <source>
        <dbReference type="Proteomes" id="UP001183619"/>
    </source>
</evidence>
<sequence length="178" mass="19675">MIEFVIWVIPSFIYAFVQKRKREWESILHSLGATWGDKKSHAIGLGIFLLVCVLSAIVFQLMPEDVFGSLGDSFTRVTSIGAGIVIALRAFGEEVFFRGFLGGFLMRRLGFLAGNTLQAVIFLLPHLSLLILNTGLCPIVVLQFFLGWVLGWLRHYSGSFLPGAVAHMATNIAVTFLV</sequence>
<accession>A0ABU2BAP1</accession>
<evidence type="ECO:0000259" key="2">
    <source>
        <dbReference type="Pfam" id="PF02517"/>
    </source>
</evidence>
<keyword evidence="1" id="KW-0472">Membrane</keyword>
<dbReference type="Pfam" id="PF02517">
    <property type="entry name" value="Rce1-like"/>
    <property type="match status" value="1"/>
</dbReference>
<keyword evidence="1" id="KW-0812">Transmembrane</keyword>
<dbReference type="InterPro" id="IPR003675">
    <property type="entry name" value="Rce1/LyrA-like_dom"/>
</dbReference>